<dbReference type="OrthoDB" id="5197200at2"/>
<proteinExistence type="predicted"/>
<keyword evidence="1" id="KW-0472">Membrane</keyword>
<feature type="transmembrane region" description="Helical" evidence="1">
    <location>
        <begin position="7"/>
        <end position="27"/>
    </location>
</feature>
<keyword evidence="3" id="KW-1185">Reference proteome</keyword>
<dbReference type="Proteomes" id="UP000198662">
    <property type="component" value="Unassembled WGS sequence"/>
</dbReference>
<dbReference type="EMBL" id="FNGF01000012">
    <property type="protein sequence ID" value="SDL83415.1"/>
    <property type="molecule type" value="Genomic_DNA"/>
</dbReference>
<gene>
    <name evidence="2" type="ORF">SAMN05216298_0187</name>
</gene>
<keyword evidence="1" id="KW-0812">Transmembrane</keyword>
<evidence type="ECO:0000256" key="1">
    <source>
        <dbReference type="SAM" id="Phobius"/>
    </source>
</evidence>
<dbReference type="STRING" id="380244.SAMN05216298_0187"/>
<reference evidence="3" key="1">
    <citation type="submission" date="2016-10" db="EMBL/GenBank/DDBJ databases">
        <authorList>
            <person name="Varghese N."/>
            <person name="Submissions S."/>
        </authorList>
    </citation>
    <scope>NUCLEOTIDE SEQUENCE [LARGE SCALE GENOMIC DNA]</scope>
    <source>
        <strain evidence="3">CGMCC 4.3147</strain>
    </source>
</reference>
<protein>
    <submittedName>
        <fullName evidence="2">Uncharacterized protein</fullName>
    </submittedName>
</protein>
<name>A0A1G9NBY9_9ACTN</name>
<sequence>MTTLREFAPYIGIALFVIAIGAVFVRFKFADSVPRSVPVAVFAAASLAFLLTGAGLRLHEQHVLNRPLTVGDIVRPALEGELPTDATVESFQARLDSLGLAWSSGDTLLVDRPSDLLIFDDEFSGYIEGRAERDEVRLTAAIGFEGTAISWFTCHTSGTGDPDFVVFYFQMCLSAAEIDIPAVSADWVDSAVRSPGTVIGGFDVELARSCPVALSVVSVDGTPGWIESQLTISKGQVC</sequence>
<dbReference type="RefSeq" id="WP_091054501.1">
    <property type="nucleotide sequence ID" value="NZ_FNGF01000012.1"/>
</dbReference>
<feature type="transmembrane region" description="Helical" evidence="1">
    <location>
        <begin position="39"/>
        <end position="58"/>
    </location>
</feature>
<evidence type="ECO:0000313" key="3">
    <source>
        <dbReference type="Proteomes" id="UP000198662"/>
    </source>
</evidence>
<keyword evidence="1" id="KW-1133">Transmembrane helix</keyword>
<evidence type="ECO:0000313" key="2">
    <source>
        <dbReference type="EMBL" id="SDL83415.1"/>
    </source>
</evidence>
<dbReference type="AlphaFoldDB" id="A0A1G9NBY9"/>
<organism evidence="2 3">
    <name type="scientific">Glycomyces sambucus</name>
    <dbReference type="NCBI Taxonomy" id="380244"/>
    <lineage>
        <taxon>Bacteria</taxon>
        <taxon>Bacillati</taxon>
        <taxon>Actinomycetota</taxon>
        <taxon>Actinomycetes</taxon>
        <taxon>Glycomycetales</taxon>
        <taxon>Glycomycetaceae</taxon>
        <taxon>Glycomyces</taxon>
    </lineage>
</organism>
<accession>A0A1G9NBY9</accession>